<accession>A0AAD6MA14</accession>
<keyword evidence="2" id="KW-1185">Reference proteome</keyword>
<comment type="caution">
    <text evidence="1">The sequence shown here is derived from an EMBL/GenBank/DDBJ whole genome shotgun (WGS) entry which is preliminary data.</text>
</comment>
<sequence>MTTEHVRENVPKMLSQISDIVKQIYAAGGR</sequence>
<proteinExistence type="predicted"/>
<evidence type="ECO:0000313" key="2">
    <source>
        <dbReference type="Proteomes" id="UP001164929"/>
    </source>
</evidence>
<evidence type="ECO:0000313" key="1">
    <source>
        <dbReference type="EMBL" id="KAJ6981269.1"/>
    </source>
</evidence>
<reference evidence="1" key="1">
    <citation type="journal article" date="2023" name="Mol. Ecol. Resour.">
        <title>Chromosome-level genome assembly of a triploid poplar Populus alba 'Berolinensis'.</title>
        <authorList>
            <person name="Chen S."/>
            <person name="Yu Y."/>
            <person name="Wang X."/>
            <person name="Wang S."/>
            <person name="Zhang T."/>
            <person name="Zhou Y."/>
            <person name="He R."/>
            <person name="Meng N."/>
            <person name="Wang Y."/>
            <person name="Liu W."/>
            <person name="Liu Z."/>
            <person name="Liu J."/>
            <person name="Guo Q."/>
            <person name="Huang H."/>
            <person name="Sederoff R.R."/>
            <person name="Wang G."/>
            <person name="Qu G."/>
            <person name="Chen S."/>
        </authorList>
    </citation>
    <scope>NUCLEOTIDE SEQUENCE</scope>
    <source>
        <strain evidence="1">SC-2020</strain>
    </source>
</reference>
<name>A0AAD6MA14_9ROSI</name>
<dbReference type="Proteomes" id="UP001164929">
    <property type="component" value="Chromosome 10"/>
</dbReference>
<dbReference type="EMBL" id="JAQIZT010000010">
    <property type="protein sequence ID" value="KAJ6981269.1"/>
    <property type="molecule type" value="Genomic_DNA"/>
</dbReference>
<organism evidence="1 2">
    <name type="scientific">Populus alba x Populus x berolinensis</name>
    <dbReference type="NCBI Taxonomy" id="444605"/>
    <lineage>
        <taxon>Eukaryota</taxon>
        <taxon>Viridiplantae</taxon>
        <taxon>Streptophyta</taxon>
        <taxon>Embryophyta</taxon>
        <taxon>Tracheophyta</taxon>
        <taxon>Spermatophyta</taxon>
        <taxon>Magnoliopsida</taxon>
        <taxon>eudicotyledons</taxon>
        <taxon>Gunneridae</taxon>
        <taxon>Pentapetalae</taxon>
        <taxon>rosids</taxon>
        <taxon>fabids</taxon>
        <taxon>Malpighiales</taxon>
        <taxon>Salicaceae</taxon>
        <taxon>Saliceae</taxon>
        <taxon>Populus</taxon>
    </lineage>
</organism>
<protein>
    <submittedName>
        <fullName evidence="1">Uncharacterized protein</fullName>
    </submittedName>
</protein>
<gene>
    <name evidence="1" type="ORF">NC653_024619</name>
</gene>
<dbReference type="AlphaFoldDB" id="A0AAD6MA14"/>